<dbReference type="RefSeq" id="WP_194449765.1">
    <property type="nucleotide sequence ID" value="NZ_CP063849.1"/>
</dbReference>
<dbReference type="GO" id="GO:0030246">
    <property type="term" value="F:carbohydrate binding"/>
    <property type="evidence" value="ECO:0007669"/>
    <property type="project" value="InterPro"/>
</dbReference>
<reference evidence="2 3" key="1">
    <citation type="submission" date="2020-10" db="EMBL/GenBank/DDBJ databases">
        <title>Complete genome sequence of Paludibaculum fermentans P105T, a facultatively anaerobic acidobacterium capable of dissimilatory Fe(III) reduction.</title>
        <authorList>
            <person name="Dedysh S.N."/>
            <person name="Beletsky A.V."/>
            <person name="Kulichevskaya I.S."/>
            <person name="Mardanov A.V."/>
            <person name="Ravin N.V."/>
        </authorList>
    </citation>
    <scope>NUCLEOTIDE SEQUENCE [LARGE SCALE GENOMIC DNA]</scope>
    <source>
        <strain evidence="2 3">P105</strain>
    </source>
</reference>
<name>A0A7S7SJI0_PALFE</name>
<keyword evidence="3" id="KW-1185">Reference proteome</keyword>
<evidence type="ECO:0000313" key="3">
    <source>
        <dbReference type="Proteomes" id="UP000593892"/>
    </source>
</evidence>
<organism evidence="2 3">
    <name type="scientific">Paludibaculum fermentans</name>
    <dbReference type="NCBI Taxonomy" id="1473598"/>
    <lineage>
        <taxon>Bacteria</taxon>
        <taxon>Pseudomonadati</taxon>
        <taxon>Acidobacteriota</taxon>
        <taxon>Terriglobia</taxon>
        <taxon>Bryobacterales</taxon>
        <taxon>Bryobacteraceae</taxon>
        <taxon>Paludibaculum</taxon>
    </lineage>
</organism>
<dbReference type="PANTHER" id="PTHR13605:SF4">
    <property type="entry name" value="ER MEMBRANE PROTEIN COMPLEX SUBUNIT 7"/>
    <property type="match status" value="1"/>
</dbReference>
<keyword evidence="2" id="KW-0645">Protease</keyword>
<dbReference type="SUPFAM" id="SSF49452">
    <property type="entry name" value="Starch-binding domain-like"/>
    <property type="match status" value="1"/>
</dbReference>
<dbReference type="SUPFAM" id="SSF49464">
    <property type="entry name" value="Carboxypeptidase regulatory domain-like"/>
    <property type="match status" value="1"/>
</dbReference>
<evidence type="ECO:0000256" key="1">
    <source>
        <dbReference type="SAM" id="SignalP"/>
    </source>
</evidence>
<dbReference type="AlphaFoldDB" id="A0A7S7SJI0"/>
<accession>A0A7S7SJI0</accession>
<feature type="signal peptide" evidence="1">
    <location>
        <begin position="1"/>
        <end position="20"/>
    </location>
</feature>
<sequence>MVRYQTAAILLILAARTAAAQPERNSSIAGRVVNAVTGAPLRRAAVTIVLDGRDDVRGMAPTDADGQFLLRLLPAGRYRIEVSKPGYAVMNYGARFPSNPGQIVTVGPNENKSGLIVRLPQLGAISGSIVAAGGGPAKGAFVQAYRRIYRRGQLDWSPEGSARANNAGQYRIIHLPAGYYIVSARQREEIADEKPGPVVSLEPAPRQVPALTFHPATPARGEAAPILLGTASEAMGINVSIQEMEPIRLSLPFFGLPGGNSPLVQRANGALTARPFIPARIREVNGESGYHLQIATGPERRFETLALAPGRYVITSATEATGVLYSARQEVNLTGGTLDVPLYFRPAPSVKGRIRLEGPNGGALSRMSVRLSGSEIGILRMESAKVQPDGSFSIPAVAAGVWDLAVDAIPPGGHVKSALLGRTDVLNGGLLVSNDNRDPLEIVVSTVSAQLRGRVDDRRATVVLAAPQGERAGRPRFFFTAGLDEDASFEFRALPPGAYTIYAFEELAPQAWLDPEFLPHYAGLGTPVELREGRAPEIAVKTIVGSTATRRVQ</sequence>
<evidence type="ECO:0000313" key="2">
    <source>
        <dbReference type="EMBL" id="QOY88102.1"/>
    </source>
</evidence>
<proteinExistence type="predicted"/>
<gene>
    <name evidence="2" type="ORF">IRI77_36100</name>
</gene>
<keyword evidence="2" id="KW-0378">Hydrolase</keyword>
<dbReference type="Pfam" id="PF13620">
    <property type="entry name" value="CarboxypepD_reg"/>
    <property type="match status" value="1"/>
</dbReference>
<feature type="chain" id="PRO_5032505190" evidence="1">
    <location>
        <begin position="21"/>
        <end position="553"/>
    </location>
</feature>
<keyword evidence="1" id="KW-0732">Signal</keyword>
<dbReference type="KEGG" id="pfer:IRI77_36100"/>
<dbReference type="PANTHER" id="PTHR13605">
    <property type="entry name" value="ER MEMBRANE PROTEIN COMPLEX SUBUNIT 7"/>
    <property type="match status" value="1"/>
</dbReference>
<dbReference type="Proteomes" id="UP000593892">
    <property type="component" value="Chromosome"/>
</dbReference>
<dbReference type="EMBL" id="CP063849">
    <property type="protein sequence ID" value="QOY88102.1"/>
    <property type="molecule type" value="Genomic_DNA"/>
</dbReference>
<keyword evidence="2" id="KW-0121">Carboxypeptidase</keyword>
<dbReference type="GO" id="GO:0004180">
    <property type="term" value="F:carboxypeptidase activity"/>
    <property type="evidence" value="ECO:0007669"/>
    <property type="project" value="UniProtKB-KW"/>
</dbReference>
<protein>
    <submittedName>
        <fullName evidence="2">Carboxypeptidase regulatory-like domain-containing protein</fullName>
    </submittedName>
</protein>
<dbReference type="InterPro" id="IPR039163">
    <property type="entry name" value="EMC7"/>
</dbReference>
<dbReference type="InterPro" id="IPR013784">
    <property type="entry name" value="Carb-bd-like_fold"/>
</dbReference>
<dbReference type="InterPro" id="IPR008969">
    <property type="entry name" value="CarboxyPept-like_regulatory"/>
</dbReference>
<dbReference type="Gene3D" id="2.60.40.1120">
    <property type="entry name" value="Carboxypeptidase-like, regulatory domain"/>
    <property type="match status" value="1"/>
</dbReference>